<accession>A0ABX0ZG40</accession>
<proteinExistence type="predicted"/>
<evidence type="ECO:0000313" key="3">
    <source>
        <dbReference type="Proteomes" id="UP000734511"/>
    </source>
</evidence>
<name>A0ABX0ZG40_9ACTN</name>
<comment type="caution">
    <text evidence="2">The sequence shown here is derived from an EMBL/GenBank/DDBJ whole genome shotgun (WGS) entry which is preliminary data.</text>
</comment>
<evidence type="ECO:0000256" key="1">
    <source>
        <dbReference type="SAM" id="MobiDB-lite"/>
    </source>
</evidence>
<evidence type="ECO:0000313" key="2">
    <source>
        <dbReference type="EMBL" id="NJP42770.1"/>
    </source>
</evidence>
<reference evidence="2 3" key="1">
    <citation type="submission" date="2020-03" db="EMBL/GenBank/DDBJ databases">
        <title>WGS of actinomycetes isolated from Thailand.</title>
        <authorList>
            <person name="Thawai C."/>
        </authorList>
    </citation>
    <scope>NUCLEOTIDE SEQUENCE [LARGE SCALE GENOMIC DNA]</scope>
    <source>
        <strain evidence="2 3">PRB2-1</strain>
    </source>
</reference>
<sequence length="235" mass="24736">MRTHRRPAAGGERDEARPGAAGAQRRTADPRTPDLVRGDARAMPALQGSVGNGTVLRMLHRSGHPVLQRTHFGPGEEVTADPGYSVTLNATVNGVGIGTFSSQTTPYSPGDHAEDQLIDELETACSMPTMARADTAQALAQGQPDGQGGRLHTLVISDLTASPCSSRHGTTTKAPGVEGCTERLVDLATNGHHGHRFQITIRAHHLYQPRIPNARALSQQAVADLTAAGITIQVG</sequence>
<feature type="compositionally biased region" description="Basic and acidic residues" evidence="1">
    <location>
        <begin position="26"/>
        <end position="36"/>
    </location>
</feature>
<dbReference type="RefSeq" id="WP_167981601.1">
    <property type="nucleotide sequence ID" value="NZ_JAATEJ010000002.1"/>
</dbReference>
<dbReference type="Proteomes" id="UP000734511">
    <property type="component" value="Unassembled WGS sequence"/>
</dbReference>
<dbReference type="EMBL" id="JAATEJ010000002">
    <property type="protein sequence ID" value="NJP42770.1"/>
    <property type="molecule type" value="Genomic_DNA"/>
</dbReference>
<protein>
    <submittedName>
        <fullName evidence="2">Uncharacterized protein</fullName>
    </submittedName>
</protein>
<gene>
    <name evidence="2" type="ORF">HCN08_04995</name>
</gene>
<feature type="region of interest" description="Disordered" evidence="1">
    <location>
        <begin position="1"/>
        <end position="36"/>
    </location>
</feature>
<organism evidence="2 3">
    <name type="scientific">Actinacidiphila epipremni</name>
    <dbReference type="NCBI Taxonomy" id="2053013"/>
    <lineage>
        <taxon>Bacteria</taxon>
        <taxon>Bacillati</taxon>
        <taxon>Actinomycetota</taxon>
        <taxon>Actinomycetes</taxon>
        <taxon>Kitasatosporales</taxon>
        <taxon>Streptomycetaceae</taxon>
        <taxon>Actinacidiphila</taxon>
    </lineage>
</organism>
<keyword evidence="3" id="KW-1185">Reference proteome</keyword>